<evidence type="ECO:0000313" key="10">
    <source>
        <dbReference type="Proteomes" id="UP000005204"/>
    </source>
</evidence>
<dbReference type="RefSeq" id="XP_037871092.1">
    <property type="nucleotide sequence ID" value="XM_038015164.2"/>
</dbReference>
<dbReference type="GO" id="GO:0046872">
    <property type="term" value="F:metal ion binding"/>
    <property type="evidence" value="ECO:0007669"/>
    <property type="project" value="UniProtKB-KW"/>
</dbReference>
<evidence type="ECO:0000256" key="6">
    <source>
        <dbReference type="ARBA" id="ARBA00022801"/>
    </source>
</evidence>
<organism evidence="9 10">
    <name type="scientific">Bombyx mori</name>
    <name type="common">Silk moth</name>
    <dbReference type="NCBI Taxonomy" id="7091"/>
    <lineage>
        <taxon>Eukaryota</taxon>
        <taxon>Metazoa</taxon>
        <taxon>Ecdysozoa</taxon>
        <taxon>Arthropoda</taxon>
        <taxon>Hexapoda</taxon>
        <taxon>Insecta</taxon>
        <taxon>Pterygota</taxon>
        <taxon>Neoptera</taxon>
        <taxon>Endopterygota</taxon>
        <taxon>Lepidoptera</taxon>
        <taxon>Glossata</taxon>
        <taxon>Ditrysia</taxon>
        <taxon>Bombycoidea</taxon>
        <taxon>Bombycidae</taxon>
        <taxon>Bombycinae</taxon>
        <taxon>Bombyx</taxon>
    </lineage>
</organism>
<evidence type="ECO:0000259" key="8">
    <source>
        <dbReference type="Pfam" id="PF13359"/>
    </source>
</evidence>
<evidence type="ECO:0000256" key="2">
    <source>
        <dbReference type="ARBA" id="ARBA00004123"/>
    </source>
</evidence>
<reference evidence="9" key="2">
    <citation type="submission" date="2022-06" db="UniProtKB">
        <authorList>
            <consortium name="EnsemblMetazoa"/>
        </authorList>
    </citation>
    <scope>IDENTIFICATION</scope>
    <source>
        <strain evidence="9">p50T (Dazao)</strain>
    </source>
</reference>
<dbReference type="Proteomes" id="UP000005204">
    <property type="component" value="Unassembled WGS sequence"/>
</dbReference>
<evidence type="ECO:0000313" key="9">
    <source>
        <dbReference type="EnsemblMetazoa" id="XP_037871092.1"/>
    </source>
</evidence>
<keyword evidence="7" id="KW-0539">Nucleus</keyword>
<feature type="domain" description="DDE Tnp4" evidence="8">
    <location>
        <begin position="179"/>
        <end position="330"/>
    </location>
</feature>
<evidence type="ECO:0000256" key="4">
    <source>
        <dbReference type="ARBA" id="ARBA00022722"/>
    </source>
</evidence>
<keyword evidence="4" id="KW-0540">Nuclease</keyword>
<evidence type="ECO:0000256" key="5">
    <source>
        <dbReference type="ARBA" id="ARBA00022723"/>
    </source>
</evidence>
<evidence type="ECO:0000256" key="3">
    <source>
        <dbReference type="ARBA" id="ARBA00006958"/>
    </source>
</evidence>
<dbReference type="EnsemblMetazoa" id="XM_038015164.1">
    <property type="protein sequence ID" value="XP_037871092.1"/>
    <property type="gene ID" value="LOC119629408"/>
</dbReference>
<dbReference type="GO" id="GO:0005634">
    <property type="term" value="C:nucleus"/>
    <property type="evidence" value="ECO:0007669"/>
    <property type="project" value="UniProtKB-SubCell"/>
</dbReference>
<dbReference type="AlphaFoldDB" id="A0A8R2QZB8"/>
<dbReference type="GeneID" id="119629408"/>
<keyword evidence="6" id="KW-0378">Hydrolase</keyword>
<comment type="similarity">
    <text evidence="3">Belongs to the HARBI1 family.</text>
</comment>
<accession>A0A8R2QZB8</accession>
<name>A0A8R2QZB8_BOMMO</name>
<comment type="subcellular location">
    <subcellularLocation>
        <location evidence="2">Nucleus</location>
    </subcellularLocation>
</comment>
<dbReference type="PANTHER" id="PTHR22930">
    <property type="match status" value="1"/>
</dbReference>
<dbReference type="GO" id="GO:0016787">
    <property type="term" value="F:hydrolase activity"/>
    <property type="evidence" value="ECO:0007669"/>
    <property type="project" value="UniProtKB-KW"/>
</dbReference>
<dbReference type="PANTHER" id="PTHR22930:SF284">
    <property type="entry name" value="DDE TNP4 DOMAIN-CONTAINING PROTEIN"/>
    <property type="match status" value="1"/>
</dbReference>
<dbReference type="GO" id="GO:0004518">
    <property type="term" value="F:nuclease activity"/>
    <property type="evidence" value="ECO:0007669"/>
    <property type="project" value="UniProtKB-KW"/>
</dbReference>
<dbReference type="InterPro" id="IPR045249">
    <property type="entry name" value="HARBI1-like"/>
</dbReference>
<dbReference type="Pfam" id="PF13359">
    <property type="entry name" value="DDE_Tnp_4"/>
    <property type="match status" value="1"/>
</dbReference>
<reference evidence="10" key="1">
    <citation type="journal article" date="2008" name="Insect Biochem. Mol. Biol.">
        <title>The genome of a lepidopteran model insect, the silkworm Bombyx mori.</title>
        <authorList>
            <consortium name="International Silkworm Genome Consortium"/>
        </authorList>
    </citation>
    <scope>NUCLEOTIDE SEQUENCE [LARGE SCALE GENOMIC DNA]</scope>
    <source>
        <strain evidence="10">p50T</strain>
    </source>
</reference>
<sequence length="410" mass="47437">MNRLQRNRVNKLIKLIVMSILEEVDEEISVIQKKKLWVRKWIDRRDKLGATNCLLKELAFEDPKEYFDSLRMSESCVNFLLTKIHSQIQRKDTHLRSAIPAITKLQVVLYFLATGCSLRSLTHIFRLGKSTISEFIIEVCEAIYESLMEFIKIPTFTDWKIIENGFREQWNFPGCCGAIDGKHVVIKAPPESGSLYYNYKETNSIVLMAVVDHKYCFSYIDVGCNGRVSDGGVFRNCSLYEELENGVLPEGHVLVGDNAFPLKEYLLKPFPGNRLTLQQKIFNYRLSRARRIVENAFGILAARFRVFEKPMPYSPEKVVKIVKTCCALHNWLRQTKLQNRQYEYTVDSEHFEAGTSVPGNWRNEPQSLGMQPIPISLSNRSSQRSINRREKYANYFVGSGSIPWQARMIH</sequence>
<keyword evidence="10" id="KW-1185">Reference proteome</keyword>
<keyword evidence="5" id="KW-0479">Metal-binding</keyword>
<dbReference type="KEGG" id="bmor:119629408"/>
<protein>
    <recommendedName>
        <fullName evidence="8">DDE Tnp4 domain-containing protein</fullName>
    </recommendedName>
</protein>
<comment type="cofactor">
    <cofactor evidence="1">
        <name>a divalent metal cation</name>
        <dbReference type="ChEBI" id="CHEBI:60240"/>
    </cofactor>
</comment>
<proteinExistence type="inferred from homology"/>
<evidence type="ECO:0000256" key="1">
    <source>
        <dbReference type="ARBA" id="ARBA00001968"/>
    </source>
</evidence>
<evidence type="ECO:0000256" key="7">
    <source>
        <dbReference type="ARBA" id="ARBA00023242"/>
    </source>
</evidence>
<dbReference type="InterPro" id="IPR027806">
    <property type="entry name" value="HARBI1_dom"/>
</dbReference>